<dbReference type="Proteomes" id="UP001469553">
    <property type="component" value="Unassembled WGS sequence"/>
</dbReference>
<name>A0ABV1AEI9_9TELE</name>
<dbReference type="EMBL" id="JAHRIP010089604">
    <property type="protein sequence ID" value="MEQ2316656.1"/>
    <property type="molecule type" value="Genomic_DNA"/>
</dbReference>
<sequence length="104" mass="11318">MQLLLDGMIFPPALHQAGAQIREEHHGFSIEGNRLTLFPGYQSDCTKNFIPILVLQRANMNGSGAFPCWVKCGGPMRSLNHRGNGKMLLPSAVTPSVSISLAEK</sequence>
<accession>A0ABV1AEI9</accession>
<protein>
    <submittedName>
        <fullName evidence="1">Uncharacterized protein</fullName>
    </submittedName>
</protein>
<reference evidence="1 2" key="1">
    <citation type="submission" date="2021-06" db="EMBL/GenBank/DDBJ databases">
        <authorList>
            <person name="Palmer J.M."/>
        </authorList>
    </citation>
    <scope>NUCLEOTIDE SEQUENCE [LARGE SCALE GENOMIC DNA]</scope>
    <source>
        <strain evidence="1 2">AS_MEX2019</strain>
        <tissue evidence="1">Muscle</tissue>
    </source>
</reference>
<organism evidence="1 2">
    <name type="scientific">Ameca splendens</name>
    <dbReference type="NCBI Taxonomy" id="208324"/>
    <lineage>
        <taxon>Eukaryota</taxon>
        <taxon>Metazoa</taxon>
        <taxon>Chordata</taxon>
        <taxon>Craniata</taxon>
        <taxon>Vertebrata</taxon>
        <taxon>Euteleostomi</taxon>
        <taxon>Actinopterygii</taxon>
        <taxon>Neopterygii</taxon>
        <taxon>Teleostei</taxon>
        <taxon>Neoteleostei</taxon>
        <taxon>Acanthomorphata</taxon>
        <taxon>Ovalentaria</taxon>
        <taxon>Atherinomorphae</taxon>
        <taxon>Cyprinodontiformes</taxon>
        <taxon>Goodeidae</taxon>
        <taxon>Ameca</taxon>
    </lineage>
</organism>
<comment type="caution">
    <text evidence="1">The sequence shown here is derived from an EMBL/GenBank/DDBJ whole genome shotgun (WGS) entry which is preliminary data.</text>
</comment>
<proteinExistence type="predicted"/>
<gene>
    <name evidence="1" type="ORF">AMECASPLE_034669</name>
</gene>
<evidence type="ECO:0000313" key="2">
    <source>
        <dbReference type="Proteomes" id="UP001469553"/>
    </source>
</evidence>
<keyword evidence="2" id="KW-1185">Reference proteome</keyword>
<evidence type="ECO:0000313" key="1">
    <source>
        <dbReference type="EMBL" id="MEQ2316656.1"/>
    </source>
</evidence>